<keyword evidence="1" id="KW-0732">Signal</keyword>
<feature type="chain" id="PRO_5001729154" evidence="1">
    <location>
        <begin position="23"/>
        <end position="129"/>
    </location>
</feature>
<organism evidence="2 3">
    <name type="scientific">Stylonychia lemnae</name>
    <name type="common">Ciliate</name>
    <dbReference type="NCBI Taxonomy" id="5949"/>
    <lineage>
        <taxon>Eukaryota</taxon>
        <taxon>Sar</taxon>
        <taxon>Alveolata</taxon>
        <taxon>Ciliophora</taxon>
        <taxon>Intramacronucleata</taxon>
        <taxon>Spirotrichea</taxon>
        <taxon>Stichotrichia</taxon>
        <taxon>Sporadotrichida</taxon>
        <taxon>Oxytrichidae</taxon>
        <taxon>Stylonychinae</taxon>
        <taxon>Stylonychia</taxon>
    </lineage>
</organism>
<dbReference type="EMBL" id="CCKQ01005417">
    <property type="protein sequence ID" value="CDW76638.1"/>
    <property type="molecule type" value="Genomic_DNA"/>
</dbReference>
<dbReference type="AlphaFoldDB" id="A0A078A2X9"/>
<sequence>MKKLYLLAVLVIILASQCQVEANLKEKLAKKIRVRDPVTDFNTMLAGFKYQDIVAFFSNFYWSALSPVLAGLNSVIAQAIYDQDPAAMTLANKGVNYWYDSFMIPMKLSYTTFFGYESHSTAPYPPTNI</sequence>
<protein>
    <submittedName>
        <fullName evidence="2">Uncharacterized protein</fullName>
    </submittedName>
</protein>
<evidence type="ECO:0000313" key="3">
    <source>
        <dbReference type="Proteomes" id="UP000039865"/>
    </source>
</evidence>
<name>A0A078A2X9_STYLE</name>
<evidence type="ECO:0000256" key="1">
    <source>
        <dbReference type="SAM" id="SignalP"/>
    </source>
</evidence>
<feature type="signal peptide" evidence="1">
    <location>
        <begin position="1"/>
        <end position="22"/>
    </location>
</feature>
<proteinExistence type="predicted"/>
<keyword evidence="3" id="KW-1185">Reference proteome</keyword>
<dbReference type="Proteomes" id="UP000039865">
    <property type="component" value="Unassembled WGS sequence"/>
</dbReference>
<dbReference type="InParanoid" id="A0A078A2X9"/>
<evidence type="ECO:0000313" key="2">
    <source>
        <dbReference type="EMBL" id="CDW76638.1"/>
    </source>
</evidence>
<accession>A0A078A2X9</accession>
<reference evidence="2 3" key="1">
    <citation type="submission" date="2014-06" db="EMBL/GenBank/DDBJ databases">
        <authorList>
            <person name="Swart Estienne"/>
        </authorList>
    </citation>
    <scope>NUCLEOTIDE SEQUENCE [LARGE SCALE GENOMIC DNA]</scope>
    <source>
        <strain evidence="2 3">130c</strain>
    </source>
</reference>
<gene>
    <name evidence="2" type="primary">Contig15633.g16657</name>
    <name evidence="2" type="ORF">STYLEM_5599</name>
</gene>